<organism evidence="20 21">
    <name type="scientific">Epilithonimonas mollis</name>
    <dbReference type="NCBI Taxonomy" id="216903"/>
    <lineage>
        <taxon>Bacteria</taxon>
        <taxon>Pseudomonadati</taxon>
        <taxon>Bacteroidota</taxon>
        <taxon>Flavobacteriia</taxon>
        <taxon>Flavobacteriales</taxon>
        <taxon>Weeksellaceae</taxon>
        <taxon>Chryseobacterium group</taxon>
        <taxon>Epilithonimonas</taxon>
    </lineage>
</organism>
<dbReference type="InterPro" id="IPR036945">
    <property type="entry name" value="DAGK_sf"/>
</dbReference>
<name>A0A1M6SE35_9FLAO</name>
<gene>
    <name evidence="20" type="ORF">SAMN05444371_2405</name>
</gene>
<comment type="cofactor">
    <cofactor evidence="18">
        <name>Mg(2+)</name>
        <dbReference type="ChEBI" id="CHEBI:18420"/>
    </cofactor>
    <text evidence="18">Mn(2+), Zn(2+), Cd(2+) and Co(2+) support activity to lesser extents.</text>
</comment>
<dbReference type="PANTHER" id="PTHR34299">
    <property type="entry name" value="DIACYLGLYCEROL KINASE"/>
    <property type="match status" value="1"/>
</dbReference>
<keyword evidence="12 19" id="KW-0472">Membrane</keyword>
<evidence type="ECO:0000313" key="20">
    <source>
        <dbReference type="EMBL" id="SHK42817.1"/>
    </source>
</evidence>
<accession>A0A1M6SE35</accession>
<reference evidence="21" key="1">
    <citation type="submission" date="2016-11" db="EMBL/GenBank/DDBJ databases">
        <authorList>
            <person name="Varghese N."/>
            <person name="Submissions S."/>
        </authorList>
    </citation>
    <scope>NUCLEOTIDE SEQUENCE [LARGE SCALE GENOMIC DNA]</scope>
    <source>
        <strain evidence="21">DSM 18016</strain>
    </source>
</reference>
<evidence type="ECO:0000256" key="17">
    <source>
        <dbReference type="PIRSR" id="PIRSR600829-3"/>
    </source>
</evidence>
<dbReference type="GO" id="GO:0005524">
    <property type="term" value="F:ATP binding"/>
    <property type="evidence" value="ECO:0007669"/>
    <property type="project" value="UniProtKB-KW"/>
</dbReference>
<evidence type="ECO:0000256" key="11">
    <source>
        <dbReference type="ARBA" id="ARBA00023098"/>
    </source>
</evidence>
<feature type="active site" description="Proton acceptor" evidence="15">
    <location>
        <position position="65"/>
    </location>
</feature>
<feature type="binding site" evidence="17">
    <location>
        <position position="72"/>
    </location>
    <ligand>
        <name>ATP</name>
        <dbReference type="ChEBI" id="CHEBI:30616"/>
    </ligand>
</feature>
<dbReference type="RefSeq" id="WP_072998197.1">
    <property type="nucleotide sequence ID" value="NZ_FRAM01000002.1"/>
</dbReference>
<dbReference type="AlphaFoldDB" id="A0A1M6SE35"/>
<dbReference type="InterPro" id="IPR033717">
    <property type="entry name" value="UDPK"/>
</dbReference>
<keyword evidence="8 20" id="KW-0418">Kinase</keyword>
<dbReference type="Proteomes" id="UP000184498">
    <property type="component" value="Unassembled WGS sequence"/>
</dbReference>
<dbReference type="GO" id="GO:0046872">
    <property type="term" value="F:metal ion binding"/>
    <property type="evidence" value="ECO:0007669"/>
    <property type="project" value="UniProtKB-KW"/>
</dbReference>
<comment type="subcellular location">
    <subcellularLocation>
        <location evidence="1">Cell membrane</location>
        <topology evidence="1">Multi-pass membrane protein</topology>
    </subcellularLocation>
</comment>
<evidence type="ECO:0000256" key="6">
    <source>
        <dbReference type="ARBA" id="ARBA00022692"/>
    </source>
</evidence>
<dbReference type="Gene3D" id="1.10.287.3610">
    <property type="match status" value="1"/>
</dbReference>
<comment type="similarity">
    <text evidence="2">Belongs to the bacterial diacylglycerol kinase family.</text>
</comment>
<evidence type="ECO:0000256" key="13">
    <source>
        <dbReference type="ARBA" id="ARBA00023209"/>
    </source>
</evidence>
<dbReference type="GO" id="GO:0008654">
    <property type="term" value="P:phospholipid biosynthetic process"/>
    <property type="evidence" value="ECO:0007669"/>
    <property type="project" value="UniProtKB-KW"/>
</dbReference>
<proteinExistence type="inferred from homology"/>
<dbReference type="GO" id="GO:0005886">
    <property type="term" value="C:plasma membrane"/>
    <property type="evidence" value="ECO:0007669"/>
    <property type="project" value="UniProtKB-SubCell"/>
</dbReference>
<feature type="transmembrane region" description="Helical" evidence="19">
    <location>
        <begin position="27"/>
        <end position="46"/>
    </location>
</feature>
<evidence type="ECO:0000256" key="19">
    <source>
        <dbReference type="SAM" id="Phobius"/>
    </source>
</evidence>
<keyword evidence="14" id="KW-1208">Phospholipid metabolism</keyword>
<keyword evidence="18" id="KW-0479">Metal-binding</keyword>
<protein>
    <submittedName>
        <fullName evidence="20">Diacylglycerol kinase (ATP)</fullName>
    </submittedName>
</protein>
<keyword evidence="4" id="KW-0444">Lipid biosynthesis</keyword>
<evidence type="ECO:0000256" key="2">
    <source>
        <dbReference type="ARBA" id="ARBA00005967"/>
    </source>
</evidence>
<feature type="binding site" evidence="18">
    <location>
        <position position="72"/>
    </location>
    <ligand>
        <name>a divalent metal cation</name>
        <dbReference type="ChEBI" id="CHEBI:60240"/>
    </ligand>
</feature>
<evidence type="ECO:0000256" key="16">
    <source>
        <dbReference type="PIRSR" id="PIRSR600829-2"/>
    </source>
</evidence>
<dbReference type="CDD" id="cd14265">
    <property type="entry name" value="UDPK_IM_like"/>
    <property type="match status" value="1"/>
</dbReference>
<feature type="binding site" evidence="17">
    <location>
        <begin position="90"/>
        <end position="91"/>
    </location>
    <ligand>
        <name>ATP</name>
        <dbReference type="ChEBI" id="CHEBI:30616"/>
    </ligand>
</feature>
<evidence type="ECO:0000256" key="4">
    <source>
        <dbReference type="ARBA" id="ARBA00022516"/>
    </source>
</evidence>
<keyword evidence="10 19" id="KW-1133">Transmembrane helix</keyword>
<keyword evidence="3" id="KW-1003">Cell membrane</keyword>
<keyword evidence="9 17" id="KW-0067">ATP-binding</keyword>
<dbReference type="GO" id="GO:0016301">
    <property type="term" value="F:kinase activity"/>
    <property type="evidence" value="ECO:0007669"/>
    <property type="project" value="UniProtKB-KW"/>
</dbReference>
<keyword evidence="11" id="KW-0443">Lipid metabolism</keyword>
<feature type="binding site" evidence="16">
    <location>
        <position position="65"/>
    </location>
    <ligand>
        <name>substrate</name>
    </ligand>
</feature>
<keyword evidence="5" id="KW-0808">Transferase</keyword>
<evidence type="ECO:0000256" key="5">
    <source>
        <dbReference type="ARBA" id="ARBA00022679"/>
    </source>
</evidence>
<evidence type="ECO:0000256" key="7">
    <source>
        <dbReference type="ARBA" id="ARBA00022741"/>
    </source>
</evidence>
<keyword evidence="18" id="KW-0460">Magnesium</keyword>
<dbReference type="InterPro" id="IPR000829">
    <property type="entry name" value="DAGK"/>
</dbReference>
<feature type="transmembrane region" description="Helical" evidence="19">
    <location>
        <begin position="52"/>
        <end position="71"/>
    </location>
</feature>
<dbReference type="STRING" id="216903.SAMN05444371_2405"/>
<evidence type="ECO:0000256" key="3">
    <source>
        <dbReference type="ARBA" id="ARBA00022475"/>
    </source>
</evidence>
<dbReference type="EMBL" id="FRAM01000002">
    <property type="protein sequence ID" value="SHK42817.1"/>
    <property type="molecule type" value="Genomic_DNA"/>
</dbReference>
<dbReference type="OrthoDB" id="1493837at2"/>
<evidence type="ECO:0000313" key="21">
    <source>
        <dbReference type="Proteomes" id="UP000184498"/>
    </source>
</evidence>
<evidence type="ECO:0000256" key="10">
    <source>
        <dbReference type="ARBA" id="ARBA00022989"/>
    </source>
</evidence>
<evidence type="ECO:0000256" key="12">
    <source>
        <dbReference type="ARBA" id="ARBA00023136"/>
    </source>
</evidence>
<evidence type="ECO:0000256" key="8">
    <source>
        <dbReference type="ARBA" id="ARBA00022777"/>
    </source>
</evidence>
<feature type="binding site" evidence="17">
    <location>
        <position position="24"/>
    </location>
    <ligand>
        <name>ATP</name>
        <dbReference type="ChEBI" id="CHEBI:30616"/>
    </ligand>
</feature>
<sequence length="123" mass="14059">MKKPPFHNSVHFTIKGLMWILRNERNFQFHIFGLIINLFLIVFLGLSNTETALIILCCFFVLTTEAVNTCIEKICDHIQPEFDINIGIIKDLAGGAVLLSVIVSLFVGILVYWPYLNQKISEF</sequence>
<keyword evidence="6 19" id="KW-0812">Transmembrane</keyword>
<evidence type="ECO:0000256" key="1">
    <source>
        <dbReference type="ARBA" id="ARBA00004651"/>
    </source>
</evidence>
<evidence type="ECO:0000256" key="14">
    <source>
        <dbReference type="ARBA" id="ARBA00023264"/>
    </source>
</evidence>
<dbReference type="Pfam" id="PF01219">
    <property type="entry name" value="DAGK_prokar"/>
    <property type="match status" value="1"/>
</dbReference>
<feature type="binding site" evidence="18">
    <location>
        <position position="24"/>
    </location>
    <ligand>
        <name>a divalent metal cation</name>
        <dbReference type="ChEBI" id="CHEBI:60240"/>
    </ligand>
</feature>
<keyword evidence="21" id="KW-1185">Reference proteome</keyword>
<evidence type="ECO:0000256" key="18">
    <source>
        <dbReference type="PIRSR" id="PIRSR600829-4"/>
    </source>
</evidence>
<feature type="transmembrane region" description="Helical" evidence="19">
    <location>
        <begin position="92"/>
        <end position="115"/>
    </location>
</feature>
<keyword evidence="7 17" id="KW-0547">Nucleotide-binding</keyword>
<evidence type="ECO:0000256" key="15">
    <source>
        <dbReference type="PIRSR" id="PIRSR600829-1"/>
    </source>
</evidence>
<keyword evidence="13" id="KW-0594">Phospholipid biosynthesis</keyword>
<evidence type="ECO:0000256" key="9">
    <source>
        <dbReference type="ARBA" id="ARBA00022840"/>
    </source>
</evidence>
<dbReference type="PANTHER" id="PTHR34299:SF1">
    <property type="entry name" value="DIACYLGLYCEROL KINASE"/>
    <property type="match status" value="1"/>
</dbReference>